<dbReference type="Proteomes" id="UP001591681">
    <property type="component" value="Unassembled WGS sequence"/>
</dbReference>
<accession>A0ABD1IQ46</accession>
<gene>
    <name evidence="5" type="ORF">ACEWY4_027460</name>
</gene>
<dbReference type="Gene3D" id="3.40.50.300">
    <property type="entry name" value="P-loop containing nucleotide triphosphate hydrolases"/>
    <property type="match status" value="1"/>
</dbReference>
<dbReference type="CDD" id="cd01852">
    <property type="entry name" value="AIG1"/>
    <property type="match status" value="1"/>
</dbReference>
<dbReference type="AlphaFoldDB" id="A0ABD1IQ46"/>
<dbReference type="PANTHER" id="PTHR10903:SF112">
    <property type="entry name" value="SI:CH211-113E8.5"/>
    <property type="match status" value="1"/>
</dbReference>
<comment type="caution">
    <text evidence="5">The sequence shown here is derived from an EMBL/GenBank/DDBJ whole genome shotgun (WGS) entry which is preliminary data.</text>
</comment>
<sequence>MGGQPSIPEGPPLRIVLIGKTGEGRSAVGNTIMGWEAFTSKAGAHSVTHKCTPASMISMTHEREIMVVDTPGILDTDEDKTEQEILRCIKVSTPGPHAFLLVISVGRFTKEEQNAVKALQEIFGKRAADYMIILFTHGDELNGQTITEYVRNGHPKLREAIQSCGARFHVFNNKSGDRAQLVELVRKIDEMVAVNGGGHFSEEMYRETDRVMKEKCLAWNSPDLDQHLSYICALREKVVLYQTTLSEGP</sequence>
<reference evidence="5 6" key="1">
    <citation type="submission" date="2024-09" db="EMBL/GenBank/DDBJ databases">
        <title>A chromosome-level genome assembly of Gray's grenadier anchovy, Coilia grayii.</title>
        <authorList>
            <person name="Fu Z."/>
        </authorList>
    </citation>
    <scope>NUCLEOTIDE SEQUENCE [LARGE SCALE GENOMIC DNA]</scope>
    <source>
        <strain evidence="5">G4</strain>
        <tissue evidence="5">Muscle</tissue>
    </source>
</reference>
<keyword evidence="6" id="KW-1185">Reference proteome</keyword>
<evidence type="ECO:0000256" key="1">
    <source>
        <dbReference type="ARBA" id="ARBA00008535"/>
    </source>
</evidence>
<organism evidence="5 6">
    <name type="scientific">Coilia grayii</name>
    <name type="common">Gray's grenadier anchovy</name>
    <dbReference type="NCBI Taxonomy" id="363190"/>
    <lineage>
        <taxon>Eukaryota</taxon>
        <taxon>Metazoa</taxon>
        <taxon>Chordata</taxon>
        <taxon>Craniata</taxon>
        <taxon>Vertebrata</taxon>
        <taxon>Euteleostomi</taxon>
        <taxon>Actinopterygii</taxon>
        <taxon>Neopterygii</taxon>
        <taxon>Teleostei</taxon>
        <taxon>Clupei</taxon>
        <taxon>Clupeiformes</taxon>
        <taxon>Clupeoidei</taxon>
        <taxon>Engraulidae</taxon>
        <taxon>Coilinae</taxon>
        <taxon>Coilia</taxon>
    </lineage>
</organism>
<name>A0ABD1IQ46_9TELE</name>
<feature type="domain" description="AIG1-type G" evidence="4">
    <location>
        <begin position="10"/>
        <end position="209"/>
    </location>
</feature>
<dbReference type="EMBL" id="JBHFQA010000033">
    <property type="protein sequence ID" value="KAL2076947.1"/>
    <property type="molecule type" value="Genomic_DNA"/>
</dbReference>
<dbReference type="FunFam" id="3.40.50.300:FF:000366">
    <property type="entry name" value="GTPase, IMAP family member 2"/>
    <property type="match status" value="1"/>
</dbReference>
<evidence type="ECO:0000256" key="2">
    <source>
        <dbReference type="ARBA" id="ARBA00022741"/>
    </source>
</evidence>
<comment type="similarity">
    <text evidence="1">Belongs to the TRAFAC class TrmE-Era-EngA-EngB-Septin-like GTPase superfamily. AIG1/Toc34/Toc159-like paraseptin GTPase family. IAN subfamily.</text>
</comment>
<evidence type="ECO:0000313" key="6">
    <source>
        <dbReference type="Proteomes" id="UP001591681"/>
    </source>
</evidence>
<dbReference type="GO" id="GO:0005525">
    <property type="term" value="F:GTP binding"/>
    <property type="evidence" value="ECO:0007669"/>
    <property type="project" value="UniProtKB-KW"/>
</dbReference>
<dbReference type="PROSITE" id="PS51720">
    <property type="entry name" value="G_AIG1"/>
    <property type="match status" value="1"/>
</dbReference>
<protein>
    <recommendedName>
        <fullName evidence="4">AIG1-type G domain-containing protein</fullName>
    </recommendedName>
</protein>
<keyword evidence="2" id="KW-0547">Nucleotide-binding</keyword>
<dbReference type="InterPro" id="IPR045058">
    <property type="entry name" value="GIMA/IAN/Toc"/>
</dbReference>
<dbReference type="PANTHER" id="PTHR10903">
    <property type="entry name" value="GTPASE, IMAP FAMILY MEMBER-RELATED"/>
    <property type="match status" value="1"/>
</dbReference>
<evidence type="ECO:0000259" key="4">
    <source>
        <dbReference type="PROSITE" id="PS51720"/>
    </source>
</evidence>
<dbReference type="Pfam" id="PF04548">
    <property type="entry name" value="AIG1"/>
    <property type="match status" value="1"/>
</dbReference>
<dbReference type="InterPro" id="IPR027417">
    <property type="entry name" value="P-loop_NTPase"/>
</dbReference>
<keyword evidence="3" id="KW-0342">GTP-binding</keyword>
<evidence type="ECO:0000256" key="3">
    <source>
        <dbReference type="ARBA" id="ARBA00023134"/>
    </source>
</evidence>
<dbReference type="InterPro" id="IPR006703">
    <property type="entry name" value="G_AIG1"/>
</dbReference>
<evidence type="ECO:0000313" key="5">
    <source>
        <dbReference type="EMBL" id="KAL2076947.1"/>
    </source>
</evidence>
<proteinExistence type="inferred from homology"/>
<dbReference type="SUPFAM" id="SSF52540">
    <property type="entry name" value="P-loop containing nucleoside triphosphate hydrolases"/>
    <property type="match status" value="1"/>
</dbReference>